<dbReference type="AlphaFoldDB" id="A0ABD5Y7Q1"/>
<evidence type="ECO:0000313" key="3">
    <source>
        <dbReference type="Proteomes" id="UP001596432"/>
    </source>
</evidence>
<gene>
    <name evidence="2" type="ORF">ACFQMA_17100</name>
</gene>
<organism evidence="2 3">
    <name type="scientific">Halosimplex aquaticum</name>
    <dbReference type="NCBI Taxonomy" id="3026162"/>
    <lineage>
        <taxon>Archaea</taxon>
        <taxon>Methanobacteriati</taxon>
        <taxon>Methanobacteriota</taxon>
        <taxon>Stenosarchaea group</taxon>
        <taxon>Halobacteria</taxon>
        <taxon>Halobacteriales</taxon>
        <taxon>Haloarculaceae</taxon>
        <taxon>Halosimplex</taxon>
    </lineage>
</organism>
<evidence type="ECO:0000256" key="1">
    <source>
        <dbReference type="SAM" id="MobiDB-lite"/>
    </source>
</evidence>
<evidence type="ECO:0000313" key="2">
    <source>
        <dbReference type="EMBL" id="MFC7141542.1"/>
    </source>
</evidence>
<sequence>MGIEYHTSRWIRSDSKSSHAGDPERLRAFGAPGAGHDWDALESRAYCPDCDTERTHGVDLAGSRSELTCTECGNLQG</sequence>
<feature type="region of interest" description="Disordered" evidence="1">
    <location>
        <begin position="1"/>
        <end position="26"/>
    </location>
</feature>
<name>A0ABD5Y7Q1_9EURY</name>
<dbReference type="RefSeq" id="WP_274322623.1">
    <property type="nucleotide sequence ID" value="NZ_CP118158.1"/>
</dbReference>
<accession>A0ABD5Y7Q1</accession>
<comment type="caution">
    <text evidence="2">The sequence shown here is derived from an EMBL/GenBank/DDBJ whole genome shotgun (WGS) entry which is preliminary data.</text>
</comment>
<reference evidence="2 3" key="1">
    <citation type="journal article" date="2019" name="Int. J. Syst. Evol. Microbiol.">
        <title>The Global Catalogue of Microorganisms (GCM) 10K type strain sequencing project: providing services to taxonomists for standard genome sequencing and annotation.</title>
        <authorList>
            <consortium name="The Broad Institute Genomics Platform"/>
            <consortium name="The Broad Institute Genome Sequencing Center for Infectious Disease"/>
            <person name="Wu L."/>
            <person name="Ma J."/>
        </authorList>
    </citation>
    <scope>NUCLEOTIDE SEQUENCE [LARGE SCALE GENOMIC DNA]</scope>
    <source>
        <strain evidence="2 3">XZYJT29</strain>
    </source>
</reference>
<dbReference type="EMBL" id="JBHTAS010000001">
    <property type="protein sequence ID" value="MFC7141542.1"/>
    <property type="molecule type" value="Genomic_DNA"/>
</dbReference>
<proteinExistence type="predicted"/>
<dbReference type="GeneID" id="78821858"/>
<keyword evidence="3" id="KW-1185">Reference proteome</keyword>
<protein>
    <submittedName>
        <fullName evidence="2">Uncharacterized protein</fullName>
    </submittedName>
</protein>
<dbReference type="Proteomes" id="UP001596432">
    <property type="component" value="Unassembled WGS sequence"/>
</dbReference>
<feature type="compositionally biased region" description="Basic and acidic residues" evidence="1">
    <location>
        <begin position="11"/>
        <end position="26"/>
    </location>
</feature>